<dbReference type="PROSITE" id="PS51186">
    <property type="entry name" value="GNAT"/>
    <property type="match status" value="1"/>
</dbReference>
<protein>
    <submittedName>
        <fullName evidence="2">GNAT family N-acetyltransferase</fullName>
    </submittedName>
</protein>
<dbReference type="EMBL" id="CP029078">
    <property type="protein sequence ID" value="QCN86715.1"/>
    <property type="molecule type" value="Genomic_DNA"/>
</dbReference>
<proteinExistence type="predicted"/>
<dbReference type="OrthoDB" id="3174529at2"/>
<evidence type="ECO:0000259" key="1">
    <source>
        <dbReference type="PROSITE" id="PS51186"/>
    </source>
</evidence>
<feature type="domain" description="N-acetyltransferase" evidence="1">
    <location>
        <begin position="149"/>
        <end position="287"/>
    </location>
</feature>
<dbReference type="GO" id="GO:0016747">
    <property type="term" value="F:acyltransferase activity, transferring groups other than amino-acyl groups"/>
    <property type="evidence" value="ECO:0007669"/>
    <property type="project" value="InterPro"/>
</dbReference>
<evidence type="ECO:0000313" key="4">
    <source>
        <dbReference type="Proteomes" id="UP000271291"/>
    </source>
</evidence>
<evidence type="ECO:0000313" key="3">
    <source>
        <dbReference type="EMBL" id="QCN86715.1"/>
    </source>
</evidence>
<gene>
    <name evidence="3" type="ORF">DDJ31_18495</name>
    <name evidence="2" type="ORF">ELQ87_20780</name>
</gene>
<keyword evidence="5" id="KW-1185">Reference proteome</keyword>
<dbReference type="Gene3D" id="3.40.630.30">
    <property type="match status" value="1"/>
</dbReference>
<reference evidence="2 4" key="2">
    <citation type="submission" date="2018-12" db="EMBL/GenBank/DDBJ databases">
        <title>Streptomyces griseoviridis F1-27 complete genome.</title>
        <authorList>
            <person name="Mariita R.M."/>
            <person name="Sello J.K."/>
        </authorList>
    </citation>
    <scope>NUCLEOTIDE SEQUENCE [LARGE SCALE GENOMIC DNA]</scope>
    <source>
        <strain evidence="2 4">F1-27</strain>
    </source>
</reference>
<name>A0A3S9ZF56_STRGD</name>
<dbReference type="KEGG" id="sgd:ELQ87_20780"/>
<dbReference type="Pfam" id="PF00583">
    <property type="entry name" value="Acetyltransf_1"/>
    <property type="match status" value="1"/>
</dbReference>
<dbReference type="Proteomes" id="UP000271291">
    <property type="component" value="Chromosome"/>
</dbReference>
<organism evidence="2 4">
    <name type="scientific">Streptomyces griseoviridis</name>
    <dbReference type="NCBI Taxonomy" id="45398"/>
    <lineage>
        <taxon>Bacteria</taxon>
        <taxon>Bacillati</taxon>
        <taxon>Actinomycetota</taxon>
        <taxon>Actinomycetes</taxon>
        <taxon>Kitasatosporales</taxon>
        <taxon>Streptomycetaceae</taxon>
        <taxon>Streptomyces</taxon>
    </lineage>
</organism>
<sequence length="287" mass="30959">MHSADWHLTDDVDDFLARAGDFLRSRRTVHTTWLTLTEKLRTLGVAAHGAGVPVLGRLERGGEVEAAFFSFPRSRRLTVTALTSAQADELAAQLISRGHRLTGVTGEQDTAAAFADAWQRRTGATSTVRVRIRLRRLGTLTPPDPFPDGGARSVGEDDHEHLMSWCRAFAADVGEEVTIDAGSWAGTRFAEKRYTYWQSPDGTPVSMAGANPMVAGQVRIDPVYTPSQLRGRGYAGAVTAAVSRAALAAGATELVLFTNAANPTSNALYERLGYGLVTTFDVYDFTG</sequence>
<dbReference type="Proteomes" id="UP000501753">
    <property type="component" value="Chromosome"/>
</dbReference>
<dbReference type="RefSeq" id="WP_127179236.1">
    <property type="nucleotide sequence ID" value="NZ_CP029078.1"/>
</dbReference>
<dbReference type="AlphaFoldDB" id="A0A3S9ZF56"/>
<evidence type="ECO:0000313" key="2">
    <source>
        <dbReference type="EMBL" id="AZS86422.1"/>
    </source>
</evidence>
<dbReference type="InterPro" id="IPR000182">
    <property type="entry name" value="GNAT_dom"/>
</dbReference>
<dbReference type="SUPFAM" id="SSF55729">
    <property type="entry name" value="Acyl-CoA N-acyltransferases (Nat)"/>
    <property type="match status" value="1"/>
</dbReference>
<dbReference type="InterPro" id="IPR016181">
    <property type="entry name" value="Acyl_CoA_acyltransferase"/>
</dbReference>
<dbReference type="EMBL" id="CP034687">
    <property type="protein sequence ID" value="AZS86422.1"/>
    <property type="molecule type" value="Genomic_DNA"/>
</dbReference>
<evidence type="ECO:0000313" key="5">
    <source>
        <dbReference type="Proteomes" id="UP000501753"/>
    </source>
</evidence>
<reference evidence="3 5" key="1">
    <citation type="submission" date="2018-04" db="EMBL/GenBank/DDBJ databases">
        <title>Complete genome sequences of Streptomyces griseoviridis K61 and characterization of antagonistic properties of biological control agents.</title>
        <authorList>
            <person name="Mariita R.M."/>
            <person name="Sello J.K."/>
        </authorList>
    </citation>
    <scope>NUCLEOTIDE SEQUENCE [LARGE SCALE GENOMIC DNA]</scope>
    <source>
        <strain evidence="3 5">K61</strain>
    </source>
</reference>
<keyword evidence="2" id="KW-0808">Transferase</keyword>
<accession>A0A3S9ZF56</accession>